<keyword evidence="3" id="KW-1185">Reference proteome</keyword>
<dbReference type="SUPFAM" id="SSF89447">
    <property type="entry name" value="AbrB/MazE/MraZ-like"/>
    <property type="match status" value="1"/>
</dbReference>
<dbReference type="eggNOG" id="COG2336">
    <property type="taxonomic scope" value="Bacteria"/>
</dbReference>
<evidence type="ECO:0000259" key="1">
    <source>
        <dbReference type="SMART" id="SM00966"/>
    </source>
</evidence>
<dbReference type="GO" id="GO:0003677">
    <property type="term" value="F:DNA binding"/>
    <property type="evidence" value="ECO:0007669"/>
    <property type="project" value="InterPro"/>
</dbReference>
<dbReference type="PANTHER" id="PTHR40516:SF1">
    <property type="entry name" value="ANTITOXIN CHPS-RELATED"/>
    <property type="match status" value="1"/>
</dbReference>
<dbReference type="GO" id="GO:0097351">
    <property type="term" value="F:toxin sequestering activity"/>
    <property type="evidence" value="ECO:0007669"/>
    <property type="project" value="InterPro"/>
</dbReference>
<accession>D6XXU0</accession>
<dbReference type="InterPro" id="IPR039052">
    <property type="entry name" value="Antitox_PemI-like"/>
</dbReference>
<evidence type="ECO:0000313" key="2">
    <source>
        <dbReference type="EMBL" id="ADI00133.1"/>
    </source>
</evidence>
<name>D6XXU0_BACIE</name>
<feature type="domain" description="SpoVT-AbrB" evidence="1">
    <location>
        <begin position="6"/>
        <end position="51"/>
    </location>
</feature>
<dbReference type="OrthoDB" id="9795766at2"/>
<dbReference type="KEGG" id="bse:Bsel_2633"/>
<dbReference type="AlphaFoldDB" id="D6XXU0"/>
<evidence type="ECO:0000313" key="3">
    <source>
        <dbReference type="Proteomes" id="UP000000271"/>
    </source>
</evidence>
<dbReference type="InterPro" id="IPR037914">
    <property type="entry name" value="SpoVT-AbrB_sf"/>
</dbReference>
<organism evidence="2 3">
    <name type="scientific">Bacillus selenitireducens (strain ATCC 700615 / DSM 15326 / MLS10)</name>
    <dbReference type="NCBI Taxonomy" id="439292"/>
    <lineage>
        <taxon>Bacteria</taxon>
        <taxon>Bacillati</taxon>
        <taxon>Bacillota</taxon>
        <taxon>Bacilli</taxon>
        <taxon>Bacillales</taxon>
        <taxon>Bacillaceae</taxon>
        <taxon>Salisediminibacterium</taxon>
    </lineage>
</organism>
<dbReference type="Gene3D" id="2.10.260.10">
    <property type="match status" value="1"/>
</dbReference>
<gene>
    <name evidence="2" type="ordered locus">Bsel_2633</name>
</gene>
<sequence length="78" mass="8721">MTTKLQKWGNSLGVRIPKSHVQQLNVSDGSEIEITLINNSIVIKPVTKKPTLDELLSQVTEDNKHTEIDCHSTGRELL</sequence>
<dbReference type="Pfam" id="PF04014">
    <property type="entry name" value="MazE_antitoxin"/>
    <property type="match status" value="1"/>
</dbReference>
<dbReference type="RefSeq" id="WP_013173553.1">
    <property type="nucleotide sequence ID" value="NC_014219.1"/>
</dbReference>
<protein>
    <submittedName>
        <fullName evidence="2">Transcriptional regulator/antitoxin, MazE</fullName>
    </submittedName>
</protein>
<dbReference type="InterPro" id="IPR007159">
    <property type="entry name" value="SpoVT-AbrB_dom"/>
</dbReference>
<proteinExistence type="predicted"/>
<dbReference type="HOGENOM" id="CLU_150554_1_0_9"/>
<dbReference type="PANTHER" id="PTHR40516">
    <property type="entry name" value="ANTITOXIN CHPS-RELATED"/>
    <property type="match status" value="1"/>
</dbReference>
<reference evidence="2" key="1">
    <citation type="submission" date="2009-10" db="EMBL/GenBank/DDBJ databases">
        <title>Complete sequence of Bacillus selenitireducens MLS10.</title>
        <authorList>
            <consortium name="US DOE Joint Genome Institute"/>
            <person name="Lucas S."/>
            <person name="Copeland A."/>
            <person name="Lapidus A."/>
            <person name="Glavina del Rio T."/>
            <person name="Dalin E."/>
            <person name="Tice H."/>
            <person name="Bruce D."/>
            <person name="Goodwin L."/>
            <person name="Pitluck S."/>
            <person name="Sims D."/>
            <person name="Brettin T."/>
            <person name="Detter J.C."/>
            <person name="Han C."/>
            <person name="Larimer F."/>
            <person name="Land M."/>
            <person name="Hauser L."/>
            <person name="Kyrpides N."/>
            <person name="Ovchinnikova G."/>
            <person name="Stolz J."/>
        </authorList>
    </citation>
    <scope>NUCLEOTIDE SEQUENCE [LARGE SCALE GENOMIC DNA]</scope>
    <source>
        <strain evidence="2">MLS10</strain>
    </source>
</reference>
<dbReference type="SMART" id="SM00966">
    <property type="entry name" value="SpoVT_AbrB"/>
    <property type="match status" value="1"/>
</dbReference>
<dbReference type="EMBL" id="CP001791">
    <property type="protein sequence ID" value="ADI00133.1"/>
    <property type="molecule type" value="Genomic_DNA"/>
</dbReference>
<dbReference type="STRING" id="439292.Bsel_2633"/>
<dbReference type="Proteomes" id="UP000000271">
    <property type="component" value="Chromosome"/>
</dbReference>